<evidence type="ECO:0000256" key="4">
    <source>
        <dbReference type="ARBA" id="ARBA00023163"/>
    </source>
</evidence>
<sequence>MERDQAPNGPFPGESRKYRSRKQKPCDLCRKRRICCIREAGSDRCALCKARGNTCTYLAPPPVRRRLPQESTRRRLSQSQNVISRVDQSFHHTLQYLGLSGDQDPYLLQHLSQHKLENAGHVVWACKKVNDNPEMPAQFTIFPDKHLDARPIYYPQNDIEEAAQLHKEKLINAYFETVHVSFPIVSRSEFDPQAASTLRLASMYALSHVFCPEAKSLDPWVFLNFLGRAIPLEARNASLDNIEAALLYSQRHTYVFRAPTMPGMMAEVGNLVGMAHDVGLNVDPTHWKISEAEKKRRKRLWWGIYMEDKWSALTLGRPSYLQDDQHNVPMLTTADFDDPRAADSTSPKENISETMFIAMADLSIILSDILSGFYTLRAVQMLKNMPSDEKDTCIFSFTNRLDQWDGTYSSLFHRNEDLFPDPTGTLQLSYYTLEIVLCRAVLRDKYDHPIRKRGEKMVLLVIELLRTLQISRLRAFWWAVSKVNFSIVGAFMFSMLVTSIEDWEIDSWMSRITTYLKLLKEHSINFDTTKLACIRLELLSKVDQLMEDGRSHRTDESNGGVPAPLESIGNASTENREQAQLGDGNVIYSVDDPFEFISLDPFGDSENLDWDALMGFL</sequence>
<keyword evidence="1" id="KW-0479">Metal-binding</keyword>
<dbReference type="PROSITE" id="PS00463">
    <property type="entry name" value="ZN2_CY6_FUNGAL_1"/>
    <property type="match status" value="1"/>
</dbReference>
<evidence type="ECO:0000256" key="3">
    <source>
        <dbReference type="ARBA" id="ARBA00023125"/>
    </source>
</evidence>
<keyword evidence="2" id="KW-0805">Transcription regulation</keyword>
<proteinExistence type="predicted"/>
<reference evidence="8 9" key="1">
    <citation type="submission" date="2024-07" db="EMBL/GenBank/DDBJ databases">
        <title>Section-level genome sequencing and comparative genomics of Aspergillus sections Usti and Cavernicolus.</title>
        <authorList>
            <consortium name="Lawrence Berkeley National Laboratory"/>
            <person name="Nybo J.L."/>
            <person name="Vesth T.C."/>
            <person name="Theobald S."/>
            <person name="Frisvad J.C."/>
            <person name="Larsen T.O."/>
            <person name="Kjaerboelling I."/>
            <person name="Rothschild-Mancinelli K."/>
            <person name="Lyhne E.K."/>
            <person name="Kogle M.E."/>
            <person name="Barry K."/>
            <person name="Clum A."/>
            <person name="Na H."/>
            <person name="Ledsgaard L."/>
            <person name="Lin J."/>
            <person name="Lipzen A."/>
            <person name="Kuo A."/>
            <person name="Riley R."/>
            <person name="Mondo S."/>
            <person name="Labutti K."/>
            <person name="Haridas S."/>
            <person name="Pangalinan J."/>
            <person name="Salamov A.A."/>
            <person name="Simmons B.A."/>
            <person name="Magnuson J.K."/>
            <person name="Chen J."/>
            <person name="Drula E."/>
            <person name="Henrissat B."/>
            <person name="Wiebenga A."/>
            <person name="Lubbers R.J."/>
            <person name="Gomes A.C."/>
            <person name="Makela M.R."/>
            <person name="Stajich J."/>
            <person name="Grigoriev I.V."/>
            <person name="Mortensen U.H."/>
            <person name="De Vries R.P."/>
            <person name="Baker S.E."/>
            <person name="Andersen M.R."/>
        </authorList>
    </citation>
    <scope>NUCLEOTIDE SEQUENCE [LARGE SCALE GENOMIC DNA]</scope>
    <source>
        <strain evidence="8 9">CBS 123904</strain>
    </source>
</reference>
<gene>
    <name evidence="8" type="ORF">BJY01DRAFT_122955</name>
</gene>
<dbReference type="SUPFAM" id="SSF57701">
    <property type="entry name" value="Zn2/Cys6 DNA-binding domain"/>
    <property type="match status" value="1"/>
</dbReference>
<evidence type="ECO:0000256" key="2">
    <source>
        <dbReference type="ARBA" id="ARBA00023015"/>
    </source>
</evidence>
<dbReference type="InterPro" id="IPR001138">
    <property type="entry name" value="Zn2Cys6_DnaBD"/>
</dbReference>
<evidence type="ECO:0000259" key="7">
    <source>
        <dbReference type="PROSITE" id="PS00463"/>
    </source>
</evidence>
<dbReference type="CDD" id="cd12148">
    <property type="entry name" value="fungal_TF_MHR"/>
    <property type="match status" value="1"/>
</dbReference>
<organism evidence="8 9">
    <name type="scientific">Aspergillus pseudoustus</name>
    <dbReference type="NCBI Taxonomy" id="1810923"/>
    <lineage>
        <taxon>Eukaryota</taxon>
        <taxon>Fungi</taxon>
        <taxon>Dikarya</taxon>
        <taxon>Ascomycota</taxon>
        <taxon>Pezizomycotina</taxon>
        <taxon>Eurotiomycetes</taxon>
        <taxon>Eurotiomycetidae</taxon>
        <taxon>Eurotiales</taxon>
        <taxon>Aspergillaceae</taxon>
        <taxon>Aspergillus</taxon>
        <taxon>Aspergillus subgen. Nidulantes</taxon>
    </lineage>
</organism>
<dbReference type="EMBL" id="JBFXLU010000323">
    <property type="protein sequence ID" value="KAL2829839.1"/>
    <property type="molecule type" value="Genomic_DNA"/>
</dbReference>
<accession>A0ABR4IQ06</accession>
<evidence type="ECO:0000256" key="1">
    <source>
        <dbReference type="ARBA" id="ARBA00022723"/>
    </source>
</evidence>
<dbReference type="Proteomes" id="UP001610446">
    <property type="component" value="Unassembled WGS sequence"/>
</dbReference>
<dbReference type="InterPro" id="IPR007219">
    <property type="entry name" value="XnlR_reg_dom"/>
</dbReference>
<keyword evidence="4" id="KW-0804">Transcription</keyword>
<dbReference type="PANTHER" id="PTHR31668:SF4">
    <property type="entry name" value="TRANSCRIPTIONAL ACTIVATOR PROTEIN DAL81"/>
    <property type="match status" value="1"/>
</dbReference>
<dbReference type="InterPro" id="IPR050797">
    <property type="entry name" value="Carb_Metab_Trans_Reg"/>
</dbReference>
<feature type="region of interest" description="Disordered" evidence="6">
    <location>
        <begin position="549"/>
        <end position="568"/>
    </location>
</feature>
<evidence type="ECO:0000256" key="6">
    <source>
        <dbReference type="SAM" id="MobiDB-lite"/>
    </source>
</evidence>
<dbReference type="Pfam" id="PF04082">
    <property type="entry name" value="Fungal_trans"/>
    <property type="match status" value="1"/>
</dbReference>
<dbReference type="Gene3D" id="4.10.240.10">
    <property type="entry name" value="Zn(2)-C6 fungal-type DNA-binding domain"/>
    <property type="match status" value="1"/>
</dbReference>
<evidence type="ECO:0000313" key="8">
    <source>
        <dbReference type="EMBL" id="KAL2829839.1"/>
    </source>
</evidence>
<dbReference type="InterPro" id="IPR036864">
    <property type="entry name" value="Zn2-C6_fun-type_DNA-bd_sf"/>
</dbReference>
<keyword evidence="9" id="KW-1185">Reference proteome</keyword>
<evidence type="ECO:0000256" key="5">
    <source>
        <dbReference type="ARBA" id="ARBA00023242"/>
    </source>
</evidence>
<dbReference type="CDD" id="cd00067">
    <property type="entry name" value="GAL4"/>
    <property type="match status" value="1"/>
</dbReference>
<evidence type="ECO:0000313" key="9">
    <source>
        <dbReference type="Proteomes" id="UP001610446"/>
    </source>
</evidence>
<feature type="domain" description="Zn(2)-C6 fungal-type" evidence="7">
    <location>
        <begin position="25"/>
        <end position="55"/>
    </location>
</feature>
<name>A0ABR4IQ06_9EURO</name>
<dbReference type="SMART" id="SM00906">
    <property type="entry name" value="Fungal_trans"/>
    <property type="match status" value="1"/>
</dbReference>
<protein>
    <submittedName>
        <fullName evidence="8">Fungal-specific transcription factor domain-containing protein</fullName>
    </submittedName>
</protein>
<keyword evidence="3" id="KW-0238">DNA-binding</keyword>
<dbReference type="PANTHER" id="PTHR31668">
    <property type="entry name" value="GLUCOSE TRANSPORT TRANSCRIPTION REGULATOR RGT1-RELATED-RELATED"/>
    <property type="match status" value="1"/>
</dbReference>
<keyword evidence="5" id="KW-0539">Nucleus</keyword>
<comment type="caution">
    <text evidence="8">The sequence shown here is derived from an EMBL/GenBank/DDBJ whole genome shotgun (WGS) entry which is preliminary data.</text>
</comment>